<evidence type="ECO:0000313" key="2">
    <source>
        <dbReference type="Proteomes" id="UP001177021"/>
    </source>
</evidence>
<dbReference type="Proteomes" id="UP001177021">
    <property type="component" value="Unassembled WGS sequence"/>
</dbReference>
<evidence type="ECO:0000313" key="1">
    <source>
        <dbReference type="EMBL" id="CAJ2655212.1"/>
    </source>
</evidence>
<sequence length="77" mass="8806">MIIQAIATGNNGRKFGMRDENCLTTYMYVRKGEVQEEDICMKFLTSFSLMKKEVSEDPFILLLAKVVEVLCILIVLI</sequence>
<organism evidence="1 2">
    <name type="scientific">Trifolium pratense</name>
    <name type="common">Red clover</name>
    <dbReference type="NCBI Taxonomy" id="57577"/>
    <lineage>
        <taxon>Eukaryota</taxon>
        <taxon>Viridiplantae</taxon>
        <taxon>Streptophyta</taxon>
        <taxon>Embryophyta</taxon>
        <taxon>Tracheophyta</taxon>
        <taxon>Spermatophyta</taxon>
        <taxon>Magnoliopsida</taxon>
        <taxon>eudicotyledons</taxon>
        <taxon>Gunneridae</taxon>
        <taxon>Pentapetalae</taxon>
        <taxon>rosids</taxon>
        <taxon>fabids</taxon>
        <taxon>Fabales</taxon>
        <taxon>Fabaceae</taxon>
        <taxon>Papilionoideae</taxon>
        <taxon>50 kb inversion clade</taxon>
        <taxon>NPAAA clade</taxon>
        <taxon>Hologalegina</taxon>
        <taxon>IRL clade</taxon>
        <taxon>Trifolieae</taxon>
        <taxon>Trifolium</taxon>
    </lineage>
</organism>
<name>A0ACB0KFB8_TRIPR</name>
<gene>
    <name evidence="1" type="ORF">MILVUS5_LOCUS22194</name>
</gene>
<proteinExistence type="predicted"/>
<accession>A0ACB0KFB8</accession>
<reference evidence="1" key="1">
    <citation type="submission" date="2023-10" db="EMBL/GenBank/DDBJ databases">
        <authorList>
            <person name="Rodriguez Cubillos JULIANA M."/>
            <person name="De Vega J."/>
        </authorList>
    </citation>
    <scope>NUCLEOTIDE SEQUENCE</scope>
</reference>
<protein>
    <submittedName>
        <fullName evidence="1">Uncharacterized protein</fullName>
    </submittedName>
</protein>
<comment type="caution">
    <text evidence="1">The sequence shown here is derived from an EMBL/GenBank/DDBJ whole genome shotgun (WGS) entry which is preliminary data.</text>
</comment>
<dbReference type="EMBL" id="CASHSV030000206">
    <property type="protein sequence ID" value="CAJ2655212.1"/>
    <property type="molecule type" value="Genomic_DNA"/>
</dbReference>
<keyword evidence="2" id="KW-1185">Reference proteome</keyword>